<dbReference type="AlphaFoldDB" id="A0A813NJQ6"/>
<evidence type="ECO:0000313" key="3">
    <source>
        <dbReference type="EMBL" id="CAF0770714.1"/>
    </source>
</evidence>
<dbReference type="EMBL" id="CAJNOK010000713">
    <property type="protein sequence ID" value="CAF0770714.1"/>
    <property type="molecule type" value="Genomic_DNA"/>
</dbReference>
<dbReference type="EMBL" id="CAJOBA010000713">
    <property type="protein sequence ID" value="CAF3551559.1"/>
    <property type="molecule type" value="Genomic_DNA"/>
</dbReference>
<reference evidence="2" key="1">
    <citation type="submission" date="2021-02" db="EMBL/GenBank/DDBJ databases">
        <authorList>
            <person name="Nowell W R."/>
        </authorList>
    </citation>
    <scope>NUCLEOTIDE SEQUENCE</scope>
</reference>
<dbReference type="Proteomes" id="UP000682733">
    <property type="component" value="Unassembled WGS sequence"/>
</dbReference>
<feature type="compositionally biased region" description="Low complexity" evidence="1">
    <location>
        <begin position="196"/>
        <end position="209"/>
    </location>
</feature>
<feature type="region of interest" description="Disordered" evidence="1">
    <location>
        <begin position="191"/>
        <end position="236"/>
    </location>
</feature>
<dbReference type="Proteomes" id="UP000663829">
    <property type="component" value="Unassembled WGS sequence"/>
</dbReference>
<comment type="caution">
    <text evidence="2">The sequence shown here is derived from an EMBL/GenBank/DDBJ whole genome shotgun (WGS) entry which is preliminary data.</text>
</comment>
<evidence type="ECO:0000256" key="1">
    <source>
        <dbReference type="SAM" id="MobiDB-lite"/>
    </source>
</evidence>
<sequence length="378" mass="42439">MREPDIQRQHHFDKSHLLISKSSLSSIQQNKLLICEPSSSTIKQSSFNSDQRSISLRCTEVKTTPHHKYSTDEKNHVISKEFEQYIPTIRNKYNSYCIGGKEIVWANGTQQQSSTPLSRLIQPLLKPSIIQNYHHGMKSEPLKRREQQDKMNLTCIEQTTSPQNTDSLVNDHIHYTSYVINDTLLKKTTLPKSRTSEFNNNSSSNSNTNTKERPKTVFTSDSNPIPTNSSSRTRSLERGTKNIGIVKPTVIQVSSTLSPNDSTLVTSPTSSSATAYDSNWSCDELEKLQRRFSELLDTAKTCTNSNVKSTIFNDITNCNEKSAPKAQQEEIDATSTSLSSSHIEKIQSLYTSMGSQVVNTGNMCILDIAFGYSIRVII</sequence>
<evidence type="ECO:0000313" key="5">
    <source>
        <dbReference type="EMBL" id="CAF3551559.1"/>
    </source>
</evidence>
<name>A0A813NJQ6_9BILA</name>
<dbReference type="Proteomes" id="UP000677228">
    <property type="component" value="Unassembled WGS sequence"/>
</dbReference>
<evidence type="ECO:0000313" key="6">
    <source>
        <dbReference type="Proteomes" id="UP000663829"/>
    </source>
</evidence>
<evidence type="ECO:0000313" key="2">
    <source>
        <dbReference type="EMBL" id="CAF0740825.1"/>
    </source>
</evidence>
<organism evidence="2 6">
    <name type="scientific">Didymodactylos carnosus</name>
    <dbReference type="NCBI Taxonomy" id="1234261"/>
    <lineage>
        <taxon>Eukaryota</taxon>
        <taxon>Metazoa</taxon>
        <taxon>Spiralia</taxon>
        <taxon>Gnathifera</taxon>
        <taxon>Rotifera</taxon>
        <taxon>Eurotatoria</taxon>
        <taxon>Bdelloidea</taxon>
        <taxon>Philodinida</taxon>
        <taxon>Philodinidae</taxon>
        <taxon>Didymodactylos</taxon>
    </lineage>
</organism>
<keyword evidence="6" id="KW-1185">Reference proteome</keyword>
<feature type="compositionally biased region" description="Polar residues" evidence="1">
    <location>
        <begin position="217"/>
        <end position="233"/>
    </location>
</feature>
<protein>
    <submittedName>
        <fullName evidence="2">Uncharacterized protein</fullName>
    </submittedName>
</protein>
<gene>
    <name evidence="2" type="ORF">GPM918_LOCUS254</name>
    <name evidence="3" type="ORF">OVA965_LOCUS3069</name>
    <name evidence="4" type="ORF">SRO942_LOCUS255</name>
    <name evidence="5" type="ORF">TMI583_LOCUS3068</name>
</gene>
<dbReference type="Proteomes" id="UP000681722">
    <property type="component" value="Unassembled WGS sequence"/>
</dbReference>
<dbReference type="EMBL" id="CAJNOQ010000017">
    <property type="protein sequence ID" value="CAF0740825.1"/>
    <property type="molecule type" value="Genomic_DNA"/>
</dbReference>
<evidence type="ECO:0000313" key="4">
    <source>
        <dbReference type="EMBL" id="CAF3519079.1"/>
    </source>
</evidence>
<proteinExistence type="predicted"/>
<dbReference type="EMBL" id="CAJOBC010000017">
    <property type="protein sequence ID" value="CAF3519079.1"/>
    <property type="molecule type" value="Genomic_DNA"/>
</dbReference>
<accession>A0A813NJQ6</accession>